<proteinExistence type="predicted"/>
<name>A0ABX2WDZ9_9ENTR</name>
<protein>
    <submittedName>
        <fullName evidence="1">Uncharacterized protein</fullName>
    </submittedName>
</protein>
<evidence type="ECO:0000313" key="2">
    <source>
        <dbReference type="Proteomes" id="UP000078407"/>
    </source>
</evidence>
<comment type="caution">
    <text evidence="1">The sequence shown here is derived from an EMBL/GenBank/DDBJ whole genome shotgun (WGS) entry which is preliminary data.</text>
</comment>
<gene>
    <name evidence="1" type="ORF">M976_00123</name>
</gene>
<dbReference type="EMBL" id="LXEQ01000001">
    <property type="protein sequence ID" value="OAT33377.1"/>
    <property type="molecule type" value="Genomic_DNA"/>
</dbReference>
<reference evidence="1 2" key="1">
    <citation type="submission" date="2016-04" db="EMBL/GenBank/DDBJ databases">
        <title>ATOL: Assembling a taxonomically balanced genome-scale reconstruction of the evolutionary history of the Enterobacteriaceae.</title>
        <authorList>
            <person name="Plunkett G.III."/>
            <person name="Neeno-Eckwall E.C."/>
            <person name="Glasner J.D."/>
            <person name="Perna N.T."/>
        </authorList>
    </citation>
    <scope>NUCLEOTIDE SEQUENCE [LARGE SCALE GENOMIC DNA]</scope>
    <source>
        <strain evidence="1 2">ATCC 51602</strain>
    </source>
</reference>
<sequence length="40" mass="4734">MPGFFLQMTQQLPVKAVARVIILRLDDKNETMTRAWLWQS</sequence>
<evidence type="ECO:0000313" key="1">
    <source>
        <dbReference type="EMBL" id="OAT33377.1"/>
    </source>
</evidence>
<accession>A0ABX2WDZ9</accession>
<dbReference type="Proteomes" id="UP000078407">
    <property type="component" value="Unassembled WGS sequence"/>
</dbReference>
<keyword evidence="2" id="KW-1185">Reference proteome</keyword>
<organism evidence="1 2">
    <name type="scientific">Buttiauxella ferragutiae ATCC 51602</name>
    <dbReference type="NCBI Taxonomy" id="1354252"/>
    <lineage>
        <taxon>Bacteria</taxon>
        <taxon>Pseudomonadati</taxon>
        <taxon>Pseudomonadota</taxon>
        <taxon>Gammaproteobacteria</taxon>
        <taxon>Enterobacterales</taxon>
        <taxon>Enterobacteriaceae</taxon>
        <taxon>Buttiauxella</taxon>
    </lineage>
</organism>